<comment type="caution">
    <text evidence="1">The sequence shown here is derived from an EMBL/GenBank/DDBJ whole genome shotgun (WGS) entry which is preliminary data.</text>
</comment>
<proteinExistence type="predicted"/>
<dbReference type="EMBL" id="BPLR01012483">
    <property type="protein sequence ID" value="GIY54220.1"/>
    <property type="molecule type" value="Genomic_DNA"/>
</dbReference>
<dbReference type="Proteomes" id="UP001054945">
    <property type="component" value="Unassembled WGS sequence"/>
</dbReference>
<evidence type="ECO:0000313" key="2">
    <source>
        <dbReference type="Proteomes" id="UP001054945"/>
    </source>
</evidence>
<evidence type="ECO:0000313" key="1">
    <source>
        <dbReference type="EMBL" id="GIY54220.1"/>
    </source>
</evidence>
<organism evidence="1 2">
    <name type="scientific">Caerostris extrusa</name>
    <name type="common">Bark spider</name>
    <name type="synonym">Caerostris bankana</name>
    <dbReference type="NCBI Taxonomy" id="172846"/>
    <lineage>
        <taxon>Eukaryota</taxon>
        <taxon>Metazoa</taxon>
        <taxon>Ecdysozoa</taxon>
        <taxon>Arthropoda</taxon>
        <taxon>Chelicerata</taxon>
        <taxon>Arachnida</taxon>
        <taxon>Araneae</taxon>
        <taxon>Araneomorphae</taxon>
        <taxon>Entelegynae</taxon>
        <taxon>Araneoidea</taxon>
        <taxon>Araneidae</taxon>
        <taxon>Caerostris</taxon>
    </lineage>
</organism>
<protein>
    <submittedName>
        <fullName evidence="1">Uncharacterized protein</fullName>
    </submittedName>
</protein>
<reference evidence="1 2" key="1">
    <citation type="submission" date="2021-06" db="EMBL/GenBank/DDBJ databases">
        <title>Caerostris extrusa draft genome.</title>
        <authorList>
            <person name="Kono N."/>
            <person name="Arakawa K."/>
        </authorList>
    </citation>
    <scope>NUCLEOTIDE SEQUENCE [LARGE SCALE GENOMIC DNA]</scope>
</reference>
<name>A0AAV4U8W7_CAEEX</name>
<gene>
    <name evidence="1" type="ORF">CEXT_755021</name>
</gene>
<accession>A0AAV4U8W7</accession>
<dbReference type="AlphaFoldDB" id="A0AAV4U8W7"/>
<keyword evidence="2" id="KW-1185">Reference proteome</keyword>
<sequence>MTKLNLERTCETNCLSYFSKYTRERRWQGREEDKSTRVTTRLNILSHFQQVYGGKTFAATPSDTEKAPIVECQSQWADHTSKWLAFYTTSDFNIRWRPTIKLECLPHFRSNTCGFVCLF</sequence>